<sequence>MADIVLFFASNADTMIATKALKDAGVTSKMIPRPAGVATEANLCLSIDASVESSAKNALSGAGVTLGGVSR</sequence>
<dbReference type="InterPro" id="IPR021778">
    <property type="entry name" value="Se/S_carrier-like"/>
</dbReference>
<evidence type="ECO:0000259" key="1">
    <source>
        <dbReference type="Pfam" id="PF11823"/>
    </source>
</evidence>
<dbReference type="AlphaFoldDB" id="E6PEP6"/>
<dbReference type="Pfam" id="PF11823">
    <property type="entry name" value="Se_S_carrier"/>
    <property type="match status" value="1"/>
</dbReference>
<comment type="caution">
    <text evidence="2">The sequence shown here is derived from an EMBL/GenBank/DDBJ whole genome shotgun (WGS) entry which is preliminary data.</text>
</comment>
<organism evidence="2">
    <name type="scientific">mine drainage metagenome</name>
    <dbReference type="NCBI Taxonomy" id="410659"/>
    <lineage>
        <taxon>unclassified sequences</taxon>
        <taxon>metagenomes</taxon>
        <taxon>ecological metagenomes</taxon>
    </lineage>
</organism>
<dbReference type="EMBL" id="CABL01000005">
    <property type="protein sequence ID" value="CBH74931.1"/>
    <property type="molecule type" value="Genomic_DNA"/>
</dbReference>
<accession>E6PEP6</accession>
<name>E6PEP6_9ZZZZ</name>
<feature type="domain" description="Putative Se/S carrier protein-like" evidence="1">
    <location>
        <begin position="4"/>
        <end position="66"/>
    </location>
</feature>
<proteinExistence type="predicted"/>
<protein>
    <recommendedName>
        <fullName evidence="1">Putative Se/S carrier protein-like domain-containing protein</fullName>
    </recommendedName>
</protein>
<reference evidence="2" key="1">
    <citation type="submission" date="2009-10" db="EMBL/GenBank/DDBJ databases">
        <title>Diversity of trophic interactions inside an arsenic-rich microbial ecosystem.</title>
        <authorList>
            <person name="Bertin P.N."/>
            <person name="Heinrich-Salmeron A."/>
            <person name="Pelletier E."/>
            <person name="Goulhen-Chollet F."/>
            <person name="Arsene-Ploetze F."/>
            <person name="Gallien S."/>
            <person name="Calteau A."/>
            <person name="Vallenet D."/>
            <person name="Casiot C."/>
            <person name="Chane-Woon-Ming B."/>
            <person name="Giloteaux L."/>
            <person name="Barakat M."/>
            <person name="Bonnefoy V."/>
            <person name="Bruneel O."/>
            <person name="Chandler M."/>
            <person name="Cleiss J."/>
            <person name="Duran R."/>
            <person name="Elbaz-Poulichet F."/>
            <person name="Fonknechten N."/>
            <person name="Lauga B."/>
            <person name="Mornico D."/>
            <person name="Ortet P."/>
            <person name="Schaeffer C."/>
            <person name="Siguier P."/>
            <person name="Alexander Thil Smith A."/>
            <person name="Van Dorsselaer A."/>
            <person name="Weissenbach J."/>
            <person name="Medigue C."/>
            <person name="Le Paslier D."/>
        </authorList>
    </citation>
    <scope>NUCLEOTIDE SEQUENCE</scope>
</reference>
<evidence type="ECO:0000313" key="2">
    <source>
        <dbReference type="EMBL" id="CBH74931.1"/>
    </source>
</evidence>
<gene>
    <name evidence="2" type="ORF">CARN1_0106</name>
</gene>